<dbReference type="SUPFAM" id="SSF117281">
    <property type="entry name" value="Kelch motif"/>
    <property type="match status" value="1"/>
</dbReference>
<dbReference type="InterPro" id="IPR052588">
    <property type="entry name" value="Kelch_domain_protein"/>
</dbReference>
<evidence type="ECO:0000256" key="1">
    <source>
        <dbReference type="SAM" id="MobiDB-lite"/>
    </source>
</evidence>
<dbReference type="AlphaFoldDB" id="A0A0D2GZX1"/>
<feature type="compositionally biased region" description="Acidic residues" evidence="1">
    <location>
        <begin position="518"/>
        <end position="543"/>
    </location>
</feature>
<evidence type="ECO:0000313" key="3">
    <source>
        <dbReference type="EMBL" id="KIX03748.1"/>
    </source>
</evidence>
<keyword evidence="4" id="KW-1185">Reference proteome</keyword>
<evidence type="ECO:0000259" key="2">
    <source>
        <dbReference type="Pfam" id="PF13422"/>
    </source>
</evidence>
<dbReference type="Gene3D" id="2.120.10.80">
    <property type="entry name" value="Kelch-type beta propeller"/>
    <property type="match status" value="2"/>
</dbReference>
<evidence type="ECO:0000313" key="4">
    <source>
        <dbReference type="Proteomes" id="UP000053617"/>
    </source>
</evidence>
<feature type="region of interest" description="Disordered" evidence="1">
    <location>
        <begin position="513"/>
        <end position="558"/>
    </location>
</feature>
<dbReference type="InterPro" id="IPR025183">
    <property type="entry name" value="DUF4110"/>
</dbReference>
<feature type="region of interest" description="Disordered" evidence="1">
    <location>
        <begin position="305"/>
        <end position="338"/>
    </location>
</feature>
<accession>A0A0D2GZX1</accession>
<dbReference type="Proteomes" id="UP000053617">
    <property type="component" value="Unassembled WGS sequence"/>
</dbReference>
<feature type="region of interest" description="Disordered" evidence="1">
    <location>
        <begin position="649"/>
        <end position="675"/>
    </location>
</feature>
<dbReference type="PANTHER" id="PTHR46063:SF1">
    <property type="entry name" value="KELCH DOMAIN-CONTAINING PROTEIN 4"/>
    <property type="match status" value="1"/>
</dbReference>
<protein>
    <recommendedName>
        <fullName evidence="2">DUF4110 domain-containing protein</fullName>
    </recommendedName>
</protein>
<name>A0A0D2GZX1_9EURO</name>
<reference evidence="3 4" key="1">
    <citation type="submission" date="2015-01" db="EMBL/GenBank/DDBJ databases">
        <title>The Genome Sequence of Rhinocladiella mackenzie CBS 650.93.</title>
        <authorList>
            <consortium name="The Broad Institute Genomics Platform"/>
            <person name="Cuomo C."/>
            <person name="de Hoog S."/>
            <person name="Gorbushina A."/>
            <person name="Stielow B."/>
            <person name="Teixiera M."/>
            <person name="Abouelleil A."/>
            <person name="Chapman S.B."/>
            <person name="Priest M."/>
            <person name="Young S.K."/>
            <person name="Wortman J."/>
            <person name="Nusbaum C."/>
            <person name="Birren B."/>
        </authorList>
    </citation>
    <scope>NUCLEOTIDE SEQUENCE [LARGE SCALE GENOMIC DNA]</scope>
    <source>
        <strain evidence="3 4">CBS 650.93</strain>
    </source>
</reference>
<dbReference type="VEuPathDB" id="FungiDB:Z518_07301"/>
<dbReference type="OrthoDB" id="4447at2759"/>
<dbReference type="InterPro" id="IPR015915">
    <property type="entry name" value="Kelch-typ_b-propeller"/>
</dbReference>
<dbReference type="EMBL" id="KN847479">
    <property type="protein sequence ID" value="KIX03748.1"/>
    <property type="molecule type" value="Genomic_DNA"/>
</dbReference>
<dbReference type="Pfam" id="PF24681">
    <property type="entry name" value="Kelch_KLHDC2_KLHL20_DRC7"/>
    <property type="match status" value="1"/>
</dbReference>
<sequence>MGKKKAKSAEQKARTQAKQSKKAAKGEKKNKAKAAALNADSDADDDGDLDAILAAYAEEQAKYLKITEQQCGPPGPRSSSTLVASPSNRNELFLFGGEYHDGSTAAFYNDLFVYLIDKGEWHQVVSGNSPLPRSGHAACRGGNTGGIYISGGEFSSPKQNQFYHYHDFWHLDTVTREWTKLEPRGKSKSPPARSGHRMVYFKNYIVLFGGFQDTSQQTKYLNDTWIYDCKENIWHEMKVPPASQKPDPRSSFSLLPHESGAVLYGGYSRVKTTSTSGKQGKGSGPATRNILKPLVHQDTWFLRITPPAVDSPSGTPPTLRWERRKRPANAPNPPRAGATMAFHKGRGVAFGGVHDVEESEEGIESEFFNGMFIWNIDRNRFFPVTLRRPKTGKKQIQASRGRDRGKADEEELLRNLAALETKGPISAAEDIEPSVENRVEEPEPTKKDIPVRLEMPHPRFNAQLTVQEDVLFVFGGTLEKRDVEITFSDLYAVDLGKLDGVKELHYVQPINWNVTSQESDEEMSDDEDEDEEDSEMDTDDGDNDTMSIGAHSTAPTEFTAPLGDLETAMEAEPETSAQLDFRPFPRPFESLRDFYARTSEEWQKLMLESPSAKARASAEQSVKELRKVAFEQAEERWWDCREEIRSLEDEQEAAGIGEVISMADRGTESGGTRRR</sequence>
<dbReference type="STRING" id="1442369.A0A0D2GZX1"/>
<feature type="region of interest" description="Disordered" evidence="1">
    <location>
        <begin position="1"/>
        <end position="45"/>
    </location>
</feature>
<proteinExistence type="predicted"/>
<feature type="domain" description="DUF4110" evidence="2">
    <location>
        <begin position="580"/>
        <end position="667"/>
    </location>
</feature>
<organism evidence="3 4">
    <name type="scientific">Rhinocladiella mackenziei CBS 650.93</name>
    <dbReference type="NCBI Taxonomy" id="1442369"/>
    <lineage>
        <taxon>Eukaryota</taxon>
        <taxon>Fungi</taxon>
        <taxon>Dikarya</taxon>
        <taxon>Ascomycota</taxon>
        <taxon>Pezizomycotina</taxon>
        <taxon>Eurotiomycetes</taxon>
        <taxon>Chaetothyriomycetidae</taxon>
        <taxon>Chaetothyriales</taxon>
        <taxon>Herpotrichiellaceae</taxon>
        <taxon>Rhinocladiella</taxon>
    </lineage>
</organism>
<dbReference type="HOGENOM" id="CLU_008722_0_0_1"/>
<dbReference type="GeneID" id="25295372"/>
<gene>
    <name evidence="3" type="ORF">Z518_07301</name>
</gene>
<dbReference type="Pfam" id="PF13422">
    <property type="entry name" value="DUF4110"/>
    <property type="match status" value="1"/>
</dbReference>
<dbReference type="PANTHER" id="PTHR46063">
    <property type="entry name" value="KELCH DOMAIN-CONTAINING PROTEIN"/>
    <property type="match status" value="1"/>
</dbReference>
<dbReference type="RefSeq" id="XP_013270884.1">
    <property type="nucleotide sequence ID" value="XM_013415430.1"/>
</dbReference>